<name>A0A4C1YNR7_EUMVA</name>
<keyword evidence="2" id="KW-1185">Reference proteome</keyword>
<dbReference type="Proteomes" id="UP000299102">
    <property type="component" value="Unassembled WGS sequence"/>
</dbReference>
<organism evidence="1 2">
    <name type="scientific">Eumeta variegata</name>
    <name type="common">Bagworm moth</name>
    <name type="synonym">Eumeta japonica</name>
    <dbReference type="NCBI Taxonomy" id="151549"/>
    <lineage>
        <taxon>Eukaryota</taxon>
        <taxon>Metazoa</taxon>
        <taxon>Ecdysozoa</taxon>
        <taxon>Arthropoda</taxon>
        <taxon>Hexapoda</taxon>
        <taxon>Insecta</taxon>
        <taxon>Pterygota</taxon>
        <taxon>Neoptera</taxon>
        <taxon>Endopterygota</taxon>
        <taxon>Lepidoptera</taxon>
        <taxon>Glossata</taxon>
        <taxon>Ditrysia</taxon>
        <taxon>Tineoidea</taxon>
        <taxon>Psychidae</taxon>
        <taxon>Oiketicinae</taxon>
        <taxon>Eumeta</taxon>
    </lineage>
</organism>
<gene>
    <name evidence="1" type="ORF">EVAR_53557_1</name>
</gene>
<protein>
    <submittedName>
        <fullName evidence="1">Uncharacterized protein</fullName>
    </submittedName>
</protein>
<accession>A0A4C1YNR7</accession>
<comment type="caution">
    <text evidence="1">The sequence shown here is derived from an EMBL/GenBank/DDBJ whole genome shotgun (WGS) entry which is preliminary data.</text>
</comment>
<sequence length="227" mass="24866">MSVRRALELTICRFGRRSNNTGRVGSGPLRAVVVNAVTRSGTEGSHVHNYGDVSETPEEYEVHRADPRARPVKARDHETRRDVSHFSEMWMGSGSLFIGKHDGRIEDLENTCAAAGCAAGARTRYRPASRRPLLSAISSRPPKRPRDYRSLLVLSVASGAIEEVGRGSVLRAHREWAGILCPHGAGNEERIVEARRLDMEPSPDNKISNAVLIAAASLPKEKVRDGT</sequence>
<dbReference type="AlphaFoldDB" id="A0A4C1YNR7"/>
<proteinExistence type="predicted"/>
<evidence type="ECO:0000313" key="2">
    <source>
        <dbReference type="Proteomes" id="UP000299102"/>
    </source>
</evidence>
<reference evidence="1 2" key="1">
    <citation type="journal article" date="2019" name="Commun. Biol.">
        <title>The bagworm genome reveals a unique fibroin gene that provides high tensile strength.</title>
        <authorList>
            <person name="Kono N."/>
            <person name="Nakamura H."/>
            <person name="Ohtoshi R."/>
            <person name="Tomita M."/>
            <person name="Numata K."/>
            <person name="Arakawa K."/>
        </authorList>
    </citation>
    <scope>NUCLEOTIDE SEQUENCE [LARGE SCALE GENOMIC DNA]</scope>
</reference>
<dbReference type="EMBL" id="BGZK01001357">
    <property type="protein sequence ID" value="GBP78111.1"/>
    <property type="molecule type" value="Genomic_DNA"/>
</dbReference>
<evidence type="ECO:0000313" key="1">
    <source>
        <dbReference type="EMBL" id="GBP78111.1"/>
    </source>
</evidence>